<evidence type="ECO:0000313" key="4">
    <source>
        <dbReference type="EMBL" id="RUS76869.1"/>
    </source>
</evidence>
<dbReference type="InterPro" id="IPR017222">
    <property type="entry name" value="DUF34/NIF3_animal"/>
</dbReference>
<dbReference type="GO" id="GO:0005739">
    <property type="term" value="C:mitochondrion"/>
    <property type="evidence" value="ECO:0007669"/>
    <property type="project" value="TreeGrafter"/>
</dbReference>
<dbReference type="SUPFAM" id="SSF102705">
    <property type="entry name" value="NIF3 (NGG1p interacting factor 3)-like"/>
    <property type="match status" value="1"/>
</dbReference>
<evidence type="ECO:0000313" key="5">
    <source>
        <dbReference type="Proteomes" id="UP000271974"/>
    </source>
</evidence>
<keyword evidence="5" id="KW-1185">Reference proteome</keyword>
<dbReference type="InterPro" id="IPR036069">
    <property type="entry name" value="DUF34/NIF3_sf"/>
</dbReference>
<protein>
    <recommendedName>
        <fullName evidence="2">NIF3-like protein 1</fullName>
    </recommendedName>
</protein>
<dbReference type="Proteomes" id="UP000271974">
    <property type="component" value="Unassembled WGS sequence"/>
</dbReference>
<feature type="binding site" evidence="3">
    <location>
        <position position="391"/>
    </location>
    <ligand>
        <name>a divalent metal cation</name>
        <dbReference type="ChEBI" id="CHEBI:60240"/>
        <label>1</label>
    </ligand>
</feature>
<accession>A0A433T5K0</accession>
<comment type="similarity">
    <text evidence="1">Belongs to the GTP cyclohydrolase I type 2/NIF3 family.</text>
</comment>
<dbReference type="AlphaFoldDB" id="A0A433T5K0"/>
<reference evidence="4 5" key="1">
    <citation type="submission" date="2019-01" db="EMBL/GenBank/DDBJ databases">
        <title>A draft genome assembly of the solar-powered sea slug Elysia chlorotica.</title>
        <authorList>
            <person name="Cai H."/>
            <person name="Li Q."/>
            <person name="Fang X."/>
            <person name="Li J."/>
            <person name="Curtis N.E."/>
            <person name="Altenburger A."/>
            <person name="Shibata T."/>
            <person name="Feng M."/>
            <person name="Maeda T."/>
            <person name="Schwartz J.A."/>
            <person name="Shigenobu S."/>
            <person name="Lundholm N."/>
            <person name="Nishiyama T."/>
            <person name="Yang H."/>
            <person name="Hasebe M."/>
            <person name="Li S."/>
            <person name="Pierce S.K."/>
            <person name="Wang J."/>
        </authorList>
    </citation>
    <scope>NUCLEOTIDE SEQUENCE [LARGE SCALE GENOMIC DNA]</scope>
    <source>
        <strain evidence="4">EC2010</strain>
        <tissue evidence="4">Whole organism of an adult</tissue>
    </source>
</reference>
<dbReference type="Pfam" id="PF01784">
    <property type="entry name" value="DUF34_NIF3"/>
    <property type="match status" value="1"/>
</dbReference>
<feature type="binding site" evidence="3">
    <location>
        <position position="123"/>
    </location>
    <ligand>
        <name>a divalent metal cation</name>
        <dbReference type="ChEBI" id="CHEBI:60240"/>
        <label>1</label>
    </ligand>
</feature>
<keyword evidence="3" id="KW-0479">Metal-binding</keyword>
<dbReference type="GO" id="GO:0046872">
    <property type="term" value="F:metal ion binding"/>
    <property type="evidence" value="ECO:0007669"/>
    <property type="project" value="UniProtKB-KW"/>
</dbReference>
<feature type="binding site" evidence="3">
    <location>
        <position position="161"/>
    </location>
    <ligand>
        <name>a divalent metal cation</name>
        <dbReference type="ChEBI" id="CHEBI:60240"/>
        <label>1</label>
    </ligand>
</feature>
<comment type="caution">
    <text evidence="4">The sequence shown here is derived from an EMBL/GenBank/DDBJ whole genome shotgun (WGS) entry which is preliminary data.</text>
</comment>
<dbReference type="STRING" id="188477.A0A433T5K0"/>
<evidence type="ECO:0000256" key="1">
    <source>
        <dbReference type="ARBA" id="ARBA00006964"/>
    </source>
</evidence>
<dbReference type="PIRSF" id="PIRSF037490">
    <property type="entry name" value="UCP037490_NIF3_euk"/>
    <property type="match status" value="1"/>
</dbReference>
<dbReference type="PANTHER" id="PTHR13799:SF13">
    <property type="entry name" value="NIF3-LIKE PROTEIN 1"/>
    <property type="match status" value="1"/>
</dbReference>
<dbReference type="PANTHER" id="PTHR13799">
    <property type="entry name" value="NGG1 INTERACTING FACTOR 3"/>
    <property type="match status" value="1"/>
</dbReference>
<dbReference type="EMBL" id="RQTK01000627">
    <property type="protein sequence ID" value="RUS76869.1"/>
    <property type="molecule type" value="Genomic_DNA"/>
</dbReference>
<dbReference type="OrthoDB" id="3345469at2759"/>
<dbReference type="Gene3D" id="3.40.1390.30">
    <property type="entry name" value="NIF3 (NGG1p interacting factor 3)-like"/>
    <property type="match status" value="2"/>
</dbReference>
<sequence>HSITADDQVRSYDTTFTEIQSRNWSPQKCVHSFLQSTQPTLRKTCKLHTRKPNCAVMNSLDTVVAKLKKLGPLHLAGSWDNVGLLVEPSAPKYVSKVMLTNDLTTQVMEEAKDRTVDLIVSYHPPIFVPLKRLTQKNWKERIVVECMENRIAVFSPHTSHDALEGGVNDWLISAFDVKKSTVRPLEPSQEFPGGQTHRLEVVITDAARIKEVRDQCLVSQFEADARLRQNKEAFTLHAAKSSTSSGGEEWRLQVSCNQGELACMLKGLVLSGSPEKYHVSPLSQVPLPSTGMMRWAELKAPISLQQAVAQVKAHLQIDHVMVGLRQDAESKEPVDEQGEATINTVAVCAGSGSSLLKSGGPSADLLLTGELSHHEVLDAVHRGSHVILTRHSNSERGYLQNLRAKLATALGASVEVFVSDVDRDPLAVM</sequence>
<proteinExistence type="inferred from homology"/>
<dbReference type="NCBIfam" id="TIGR00486">
    <property type="entry name" value="YbgI_SA1388"/>
    <property type="match status" value="1"/>
</dbReference>
<gene>
    <name evidence="4" type="ORF">EGW08_015360</name>
</gene>
<evidence type="ECO:0000256" key="2">
    <source>
        <dbReference type="ARBA" id="ARBA00019069"/>
    </source>
</evidence>
<evidence type="ECO:0000256" key="3">
    <source>
        <dbReference type="PIRSR" id="PIRSR602678-1"/>
    </source>
</evidence>
<feature type="binding site" evidence="3">
    <location>
        <position position="395"/>
    </location>
    <ligand>
        <name>a divalent metal cation</name>
        <dbReference type="ChEBI" id="CHEBI:60240"/>
        <label>1</label>
    </ligand>
</feature>
<dbReference type="FunFam" id="3.40.1390.30:FF:000001">
    <property type="entry name" value="GTP cyclohydrolase 1 type 2"/>
    <property type="match status" value="1"/>
</dbReference>
<organism evidence="4 5">
    <name type="scientific">Elysia chlorotica</name>
    <name type="common">Eastern emerald elysia</name>
    <name type="synonym">Sea slug</name>
    <dbReference type="NCBI Taxonomy" id="188477"/>
    <lineage>
        <taxon>Eukaryota</taxon>
        <taxon>Metazoa</taxon>
        <taxon>Spiralia</taxon>
        <taxon>Lophotrochozoa</taxon>
        <taxon>Mollusca</taxon>
        <taxon>Gastropoda</taxon>
        <taxon>Heterobranchia</taxon>
        <taxon>Euthyneura</taxon>
        <taxon>Panpulmonata</taxon>
        <taxon>Sacoglossa</taxon>
        <taxon>Placobranchoidea</taxon>
        <taxon>Plakobranchidae</taxon>
        <taxon>Elysia</taxon>
    </lineage>
</organism>
<feature type="non-terminal residue" evidence="4">
    <location>
        <position position="1"/>
    </location>
</feature>
<name>A0A433T5K0_ELYCH</name>
<dbReference type="InterPro" id="IPR002678">
    <property type="entry name" value="DUF34/NIF3"/>
</dbReference>